<protein>
    <submittedName>
        <fullName evidence="2">VanZ like family protein</fullName>
    </submittedName>
</protein>
<feature type="transmembrane region" description="Helical" evidence="1">
    <location>
        <begin position="107"/>
        <end position="125"/>
    </location>
</feature>
<keyword evidence="3" id="KW-1185">Reference proteome</keyword>
<organism evidence="2 3">
    <name type="scientific">Halapricum desulfuricans</name>
    <dbReference type="NCBI Taxonomy" id="2841257"/>
    <lineage>
        <taxon>Archaea</taxon>
        <taxon>Methanobacteriati</taxon>
        <taxon>Methanobacteriota</taxon>
        <taxon>Stenosarchaea group</taxon>
        <taxon>Halobacteria</taxon>
        <taxon>Halobacteriales</taxon>
        <taxon>Haloarculaceae</taxon>
        <taxon>Halapricum</taxon>
    </lineage>
</organism>
<accession>A0A897NWG7</accession>
<evidence type="ECO:0000313" key="2">
    <source>
        <dbReference type="EMBL" id="QSG15915.1"/>
    </source>
</evidence>
<sequence length="128" mass="13296">MHWNRSRRIVVVAVVALVILVSAVVPTGDAVARAGPFGLGLDLWLHALAYAVLEAAVLAAIVGSRELSLPTSALSIPVTAPVVTAYGLLIEGVQLLVPYRHASVADAIANAIGAGIVLVGWALYVRLR</sequence>
<evidence type="ECO:0000313" key="3">
    <source>
        <dbReference type="Proteomes" id="UP000663292"/>
    </source>
</evidence>
<reference evidence="2 3" key="1">
    <citation type="submission" date="2020-11" db="EMBL/GenBank/DDBJ databases">
        <title>Carbohydrate-dependent, anaerobic sulfur respiration: A novel catabolism in halophilic archaea.</title>
        <authorList>
            <person name="Sorokin D.Y."/>
            <person name="Messina E."/>
            <person name="Smedile F."/>
            <person name="La Cono V."/>
            <person name="Hallsworth J.E."/>
            <person name="Yakimov M.M."/>
        </authorList>
    </citation>
    <scope>NUCLEOTIDE SEQUENCE [LARGE SCALE GENOMIC DNA]</scope>
    <source>
        <strain evidence="2 3">HSR-Est</strain>
    </source>
</reference>
<dbReference type="Proteomes" id="UP000663292">
    <property type="component" value="Chromosome"/>
</dbReference>
<dbReference type="NCBIfam" id="NF037970">
    <property type="entry name" value="vanZ_1"/>
    <property type="match status" value="1"/>
</dbReference>
<dbReference type="RefSeq" id="WP_229121163.1">
    <property type="nucleotide sequence ID" value="NZ_CP064791.1"/>
</dbReference>
<keyword evidence="1" id="KW-1133">Transmembrane helix</keyword>
<name>A0A897NWG7_9EURY</name>
<feature type="transmembrane region" description="Helical" evidence="1">
    <location>
        <begin position="74"/>
        <end position="95"/>
    </location>
</feature>
<feature type="transmembrane region" description="Helical" evidence="1">
    <location>
        <begin position="44"/>
        <end position="62"/>
    </location>
</feature>
<keyword evidence="1" id="KW-0812">Transmembrane</keyword>
<proteinExistence type="predicted"/>
<dbReference type="EMBL" id="CP064791">
    <property type="protein sequence ID" value="QSG15915.1"/>
    <property type="molecule type" value="Genomic_DNA"/>
</dbReference>
<keyword evidence="1" id="KW-0472">Membrane</keyword>
<dbReference type="GeneID" id="68859039"/>
<dbReference type="AlphaFoldDB" id="A0A897NWG7"/>
<evidence type="ECO:0000256" key="1">
    <source>
        <dbReference type="SAM" id="Phobius"/>
    </source>
</evidence>
<gene>
    <name evidence="2" type="ORF">HSEST_2404</name>
</gene>